<accession>D6LE32</accession>
<protein>
    <submittedName>
        <fullName evidence="2">Metallo-beta-lactamase</fullName>
    </submittedName>
</protein>
<dbReference type="InterPro" id="IPR036866">
    <property type="entry name" value="RibonucZ/Hydroxyglut_hydro"/>
</dbReference>
<dbReference type="InterPro" id="IPR011108">
    <property type="entry name" value="RMMBL"/>
</dbReference>
<dbReference type="PANTHER" id="PTHR43694:SF1">
    <property type="entry name" value="RIBONUCLEASE J"/>
    <property type="match status" value="1"/>
</dbReference>
<dbReference type="PANTHER" id="PTHR43694">
    <property type="entry name" value="RIBONUCLEASE J"/>
    <property type="match status" value="1"/>
</dbReference>
<dbReference type="InterPro" id="IPR001279">
    <property type="entry name" value="Metallo-B-lactamas"/>
</dbReference>
<gene>
    <name evidence="2" type="ORF">HMPREF0400_02219</name>
</gene>
<dbReference type="AlphaFoldDB" id="D6LE32"/>
<proteinExistence type="predicted"/>
<dbReference type="Pfam" id="PF07521">
    <property type="entry name" value="RMMBL"/>
    <property type="match status" value="1"/>
</dbReference>
<dbReference type="SUPFAM" id="SSF56281">
    <property type="entry name" value="Metallo-hydrolase/oxidoreductase"/>
    <property type="match status" value="1"/>
</dbReference>
<name>D6LE32_9FUSO</name>
<dbReference type="Pfam" id="PF00753">
    <property type="entry name" value="Lactamase_B"/>
    <property type="match status" value="1"/>
</dbReference>
<dbReference type="SMART" id="SM00849">
    <property type="entry name" value="Lactamase_B"/>
    <property type="match status" value="1"/>
</dbReference>
<dbReference type="Gene3D" id="3.60.15.10">
    <property type="entry name" value="Ribonuclease Z/Hydroxyacylglutathione hydrolase-like"/>
    <property type="match status" value="2"/>
</dbReference>
<organism evidence="2 3">
    <name type="scientific">Fusobacterium periodonticum 1_1_41FAA</name>
    <dbReference type="NCBI Taxonomy" id="469621"/>
    <lineage>
        <taxon>Bacteria</taxon>
        <taxon>Fusobacteriati</taxon>
        <taxon>Fusobacteriota</taxon>
        <taxon>Fusobacteriia</taxon>
        <taxon>Fusobacteriales</taxon>
        <taxon>Fusobacteriaceae</taxon>
        <taxon>Fusobacterium</taxon>
    </lineage>
</organism>
<feature type="domain" description="Metallo-beta-lactamase" evidence="1">
    <location>
        <begin position="15"/>
        <end position="178"/>
    </location>
</feature>
<evidence type="ECO:0000259" key="1">
    <source>
        <dbReference type="SMART" id="SM00849"/>
    </source>
</evidence>
<reference evidence="2 3" key="1">
    <citation type="submission" date="2010-03" db="EMBL/GenBank/DDBJ databases">
        <title>The Genome Sequence of Fusobacterium sp. 1_1_41FAA.</title>
        <authorList>
            <consortium name="The Broad Institute Genome Sequencing Platform"/>
            <person name="Ward D."/>
            <person name="Earl A."/>
            <person name="Feldgarden M."/>
            <person name="Gevers D."/>
            <person name="Young S.K."/>
            <person name="Zeng Q."/>
            <person name="Koehrsen M."/>
            <person name="Alvarado L."/>
            <person name="Berlin A."/>
            <person name="Borenstein D."/>
            <person name="Chapman S."/>
            <person name="Chen Z."/>
            <person name="Engels R."/>
            <person name="Freedman E."/>
            <person name="Gellesch M."/>
            <person name="Goldberg J."/>
            <person name="Griggs A."/>
            <person name="Gujja S."/>
            <person name="Heilman E."/>
            <person name="Heiman D."/>
            <person name="Hepburn T."/>
            <person name="Howarth C."/>
            <person name="Jen D."/>
            <person name="Larson L."/>
            <person name="Mehta T."/>
            <person name="Park D."/>
            <person name="Pearson M."/>
            <person name="Richards J."/>
            <person name="Roberts A."/>
            <person name="Saif S."/>
            <person name="Shea T."/>
            <person name="Shenoy N."/>
            <person name="Sisk P."/>
            <person name="Stolte C."/>
            <person name="Sykes S."/>
            <person name="Walk T."/>
            <person name="White J."/>
            <person name="Yandava C."/>
            <person name="Strauss J.C."/>
            <person name="Ambrose C.E."/>
            <person name="Allen-Vercoe E."/>
            <person name="Haas B."/>
            <person name="Henn M.R."/>
            <person name="Nusbaum C."/>
            <person name="Birren B."/>
        </authorList>
    </citation>
    <scope>NUCLEOTIDE SEQUENCE [LARGE SCALE GENOMIC DNA]</scope>
    <source>
        <strain evidence="2 3">1_1_41FAA</strain>
    </source>
</reference>
<evidence type="ECO:0000313" key="2">
    <source>
        <dbReference type="EMBL" id="EFG29567.2"/>
    </source>
</evidence>
<sequence length="401" mass="46232">MLMEINIIRGQNQIGGSIIEVSSKNTKIILDVGSNLDDKEIVVPEIEGLFKGKAKYDGALISHYHSDHVGLATRILPEIPIYMGEKSYEIHKVTREYIKKEYLKEPKTFKADEEFLIGDIKITLYLCDHSAFDSHMFLLECEGKKILYTGDFRSNGRKFFQSLLNKLPKVDALITEGTNLSNNKIGKINLTEKELEKRGIELLEGNDRPVFVLMAGTNIDRIVTLYKIANATKRLFLIDTYVGVITDTIGGNIPNPRTFSNVRIFLTNQDKYEILKNYPKNKIWKSKIAKSNFLMCIRASMKKYLESYPNEFSFEGCILFYSMWEGYKKQEDTKEFLEFMEEKGVKVISLHTSGHADEKDFDKLIKKVEPGIIIPIHTENSEWFKRYENCEVICDKNIIKI</sequence>
<dbReference type="Proteomes" id="UP000003964">
    <property type="component" value="Unassembled WGS sequence"/>
</dbReference>
<dbReference type="EMBL" id="GG770375">
    <property type="protein sequence ID" value="EFG29567.2"/>
    <property type="molecule type" value="Genomic_DNA"/>
</dbReference>
<evidence type="ECO:0000313" key="3">
    <source>
        <dbReference type="Proteomes" id="UP000003964"/>
    </source>
</evidence>